<evidence type="ECO:0000313" key="3">
    <source>
        <dbReference type="WBParaSite" id="nRc.2.0.1.t48247-RA"/>
    </source>
</evidence>
<reference evidence="3" key="1">
    <citation type="submission" date="2022-11" db="UniProtKB">
        <authorList>
            <consortium name="WormBaseParasite"/>
        </authorList>
    </citation>
    <scope>IDENTIFICATION</scope>
</reference>
<dbReference type="AlphaFoldDB" id="A0A915LBL9"/>
<name>A0A915LBL9_ROMCU</name>
<evidence type="ECO:0000313" key="2">
    <source>
        <dbReference type="Proteomes" id="UP000887565"/>
    </source>
</evidence>
<dbReference type="Proteomes" id="UP000887565">
    <property type="component" value="Unplaced"/>
</dbReference>
<feature type="compositionally biased region" description="Basic and acidic residues" evidence="1">
    <location>
        <begin position="47"/>
        <end position="56"/>
    </location>
</feature>
<organism evidence="2 3">
    <name type="scientific">Romanomermis culicivorax</name>
    <name type="common">Nematode worm</name>
    <dbReference type="NCBI Taxonomy" id="13658"/>
    <lineage>
        <taxon>Eukaryota</taxon>
        <taxon>Metazoa</taxon>
        <taxon>Ecdysozoa</taxon>
        <taxon>Nematoda</taxon>
        <taxon>Enoplea</taxon>
        <taxon>Dorylaimia</taxon>
        <taxon>Mermithida</taxon>
        <taxon>Mermithoidea</taxon>
        <taxon>Mermithidae</taxon>
        <taxon>Romanomermis</taxon>
    </lineage>
</organism>
<feature type="region of interest" description="Disordered" evidence="1">
    <location>
        <begin position="40"/>
        <end position="73"/>
    </location>
</feature>
<feature type="compositionally biased region" description="Low complexity" evidence="1">
    <location>
        <begin position="61"/>
        <end position="73"/>
    </location>
</feature>
<accession>A0A915LBL9</accession>
<proteinExistence type="predicted"/>
<protein>
    <submittedName>
        <fullName evidence="3">Uncharacterized protein</fullName>
    </submittedName>
</protein>
<sequence>MLVQIQQNLILRTKGDNQDQRWRLKPSIEYFIEQESSIGSNSKFHVSRKEKSKNVESLKQNNNNNIDSDSDSLNILKNQDDLRFKKMKLENNK</sequence>
<evidence type="ECO:0000256" key="1">
    <source>
        <dbReference type="SAM" id="MobiDB-lite"/>
    </source>
</evidence>
<dbReference type="WBParaSite" id="nRc.2.0.1.t48247-RA">
    <property type="protein sequence ID" value="nRc.2.0.1.t48247-RA"/>
    <property type="gene ID" value="nRc.2.0.1.g48247"/>
</dbReference>
<keyword evidence="2" id="KW-1185">Reference proteome</keyword>